<reference evidence="2 3" key="1">
    <citation type="submission" date="2017-10" db="EMBL/GenBank/DDBJ databases">
        <title>Novel microbial diversity and functional potential in the marine mammal oral microbiome.</title>
        <authorList>
            <person name="Dudek N.K."/>
            <person name="Sun C.L."/>
            <person name="Burstein D."/>
            <person name="Kantor R.S."/>
            <person name="Aliaga Goltsman D.S."/>
            <person name="Bik E.M."/>
            <person name="Thomas B.C."/>
            <person name="Banfield J.F."/>
            <person name="Relman D.A."/>
        </authorList>
    </citation>
    <scope>NUCLEOTIDE SEQUENCE [LARGE SCALE GENOMIC DNA]</scope>
    <source>
        <strain evidence="2">DOLJORAL78_61_10</strain>
    </source>
</reference>
<feature type="transmembrane region" description="Helical" evidence="1">
    <location>
        <begin position="55"/>
        <end position="75"/>
    </location>
</feature>
<feature type="transmembrane region" description="Helical" evidence="1">
    <location>
        <begin position="138"/>
        <end position="168"/>
    </location>
</feature>
<comment type="caution">
    <text evidence="2">The sequence shown here is derived from an EMBL/GenBank/DDBJ whole genome shotgun (WGS) entry which is preliminary data.</text>
</comment>
<evidence type="ECO:0000313" key="2">
    <source>
        <dbReference type="EMBL" id="PIE34420.1"/>
    </source>
</evidence>
<evidence type="ECO:0000256" key="1">
    <source>
        <dbReference type="SAM" id="Phobius"/>
    </source>
</evidence>
<protein>
    <submittedName>
        <fullName evidence="2">Uncharacterized protein</fullName>
    </submittedName>
</protein>
<proteinExistence type="predicted"/>
<gene>
    <name evidence="2" type="ORF">CSA55_00675</name>
</gene>
<evidence type="ECO:0000313" key="3">
    <source>
        <dbReference type="Proteomes" id="UP000230914"/>
    </source>
</evidence>
<organism evidence="2 3">
    <name type="scientific">Ilumatobacter coccineus</name>
    <dbReference type="NCBI Taxonomy" id="467094"/>
    <lineage>
        <taxon>Bacteria</taxon>
        <taxon>Bacillati</taxon>
        <taxon>Actinomycetota</taxon>
        <taxon>Acidimicrobiia</taxon>
        <taxon>Acidimicrobiales</taxon>
        <taxon>Ilumatobacteraceae</taxon>
        <taxon>Ilumatobacter</taxon>
    </lineage>
</organism>
<keyword evidence="1" id="KW-0472">Membrane</keyword>
<accession>A0A2G6KGA3</accession>
<dbReference type="AlphaFoldDB" id="A0A2G6KGA3"/>
<name>A0A2G6KGA3_9ACTN</name>
<dbReference type="EMBL" id="PDSL01000019">
    <property type="protein sequence ID" value="PIE34420.1"/>
    <property type="molecule type" value="Genomic_DNA"/>
</dbReference>
<feature type="transmembrane region" description="Helical" evidence="1">
    <location>
        <begin position="24"/>
        <end position="43"/>
    </location>
</feature>
<feature type="transmembrane region" description="Helical" evidence="1">
    <location>
        <begin position="84"/>
        <end position="101"/>
    </location>
</feature>
<keyword evidence="1" id="KW-1133">Transmembrane helix</keyword>
<dbReference type="Proteomes" id="UP000230914">
    <property type="component" value="Unassembled WGS sequence"/>
</dbReference>
<sequence>MVPSDGPVVGVDHREVIASRRRRWVAIGIATVVMAFGMVNYAAAFTGPDGGFRPAYAGIGLALAPFVLVICGFVTHHPQAPRRVVIAMVVFVIIALSVGLLDPLHGAATGFAAGGAITLREPPVERVARWRAWFVGSYAVYGLVVAVLAAPAGVIVALTLPLVFVGVADEFVEWWATRSP</sequence>
<keyword evidence="1" id="KW-0812">Transmembrane</keyword>